<gene>
    <name evidence="1" type="ORF">SKAU_G00320490</name>
</gene>
<dbReference type="Proteomes" id="UP001152622">
    <property type="component" value="Chromosome 14"/>
</dbReference>
<dbReference type="AlphaFoldDB" id="A0A9Q1IJQ8"/>
<comment type="caution">
    <text evidence="1">The sequence shown here is derived from an EMBL/GenBank/DDBJ whole genome shotgun (WGS) entry which is preliminary data.</text>
</comment>
<proteinExistence type="predicted"/>
<organism evidence="1 2">
    <name type="scientific">Synaphobranchus kaupii</name>
    <name type="common">Kaup's arrowtooth eel</name>
    <dbReference type="NCBI Taxonomy" id="118154"/>
    <lineage>
        <taxon>Eukaryota</taxon>
        <taxon>Metazoa</taxon>
        <taxon>Chordata</taxon>
        <taxon>Craniata</taxon>
        <taxon>Vertebrata</taxon>
        <taxon>Euteleostomi</taxon>
        <taxon>Actinopterygii</taxon>
        <taxon>Neopterygii</taxon>
        <taxon>Teleostei</taxon>
        <taxon>Anguilliformes</taxon>
        <taxon>Synaphobranchidae</taxon>
        <taxon>Synaphobranchus</taxon>
    </lineage>
</organism>
<accession>A0A9Q1IJQ8</accession>
<keyword evidence="2" id="KW-1185">Reference proteome</keyword>
<evidence type="ECO:0000313" key="1">
    <source>
        <dbReference type="EMBL" id="KAJ8342121.1"/>
    </source>
</evidence>
<evidence type="ECO:0000313" key="2">
    <source>
        <dbReference type="Proteomes" id="UP001152622"/>
    </source>
</evidence>
<protein>
    <submittedName>
        <fullName evidence="1">Uncharacterized protein</fullName>
    </submittedName>
</protein>
<reference evidence="1" key="1">
    <citation type="journal article" date="2023" name="Science">
        <title>Genome structures resolve the early diversification of teleost fishes.</title>
        <authorList>
            <person name="Parey E."/>
            <person name="Louis A."/>
            <person name="Montfort J."/>
            <person name="Bouchez O."/>
            <person name="Roques C."/>
            <person name="Iampietro C."/>
            <person name="Lluch J."/>
            <person name="Castinel A."/>
            <person name="Donnadieu C."/>
            <person name="Desvignes T."/>
            <person name="Floi Bucao C."/>
            <person name="Jouanno E."/>
            <person name="Wen M."/>
            <person name="Mejri S."/>
            <person name="Dirks R."/>
            <person name="Jansen H."/>
            <person name="Henkel C."/>
            <person name="Chen W.J."/>
            <person name="Zahm M."/>
            <person name="Cabau C."/>
            <person name="Klopp C."/>
            <person name="Thompson A.W."/>
            <person name="Robinson-Rechavi M."/>
            <person name="Braasch I."/>
            <person name="Lecointre G."/>
            <person name="Bobe J."/>
            <person name="Postlethwait J.H."/>
            <person name="Berthelot C."/>
            <person name="Roest Crollius H."/>
            <person name="Guiguen Y."/>
        </authorList>
    </citation>
    <scope>NUCLEOTIDE SEQUENCE</scope>
    <source>
        <strain evidence="1">WJC10195</strain>
    </source>
</reference>
<dbReference type="EMBL" id="JAINUF010000014">
    <property type="protein sequence ID" value="KAJ8342121.1"/>
    <property type="molecule type" value="Genomic_DNA"/>
</dbReference>
<name>A0A9Q1IJQ8_SYNKA</name>
<sequence>MSSLSKFSPENKVAYIAPSEKRVPPRDAPPAYLLSPLVTRCSTGEARVSDTATRQVYLSQKACLALRYRMDCNVIDATY</sequence>